<name>A0A1N5TVJ5_9ACTN</name>
<dbReference type="AlphaFoldDB" id="A0A1N5TVJ5"/>
<organism evidence="2 3">
    <name type="scientific">Micromonospora cremea</name>
    <dbReference type="NCBI Taxonomy" id="709881"/>
    <lineage>
        <taxon>Bacteria</taxon>
        <taxon>Bacillati</taxon>
        <taxon>Actinomycetota</taxon>
        <taxon>Actinomycetes</taxon>
        <taxon>Micromonosporales</taxon>
        <taxon>Micromonosporaceae</taxon>
        <taxon>Micromonospora</taxon>
    </lineage>
</organism>
<accession>A0A1N5TVJ5</accession>
<gene>
    <name evidence="2" type="ORF">SAMN04489832_0403</name>
</gene>
<feature type="region of interest" description="Disordered" evidence="1">
    <location>
        <begin position="40"/>
        <end position="63"/>
    </location>
</feature>
<evidence type="ECO:0000313" key="3">
    <source>
        <dbReference type="Proteomes" id="UP000185124"/>
    </source>
</evidence>
<evidence type="ECO:0000256" key="1">
    <source>
        <dbReference type="SAM" id="MobiDB-lite"/>
    </source>
</evidence>
<proteinExistence type="predicted"/>
<dbReference type="EMBL" id="FSQT01000001">
    <property type="protein sequence ID" value="SIM52400.1"/>
    <property type="molecule type" value="Genomic_DNA"/>
</dbReference>
<keyword evidence="3" id="KW-1185">Reference proteome</keyword>
<reference evidence="3" key="1">
    <citation type="submission" date="2016-12" db="EMBL/GenBank/DDBJ databases">
        <authorList>
            <person name="Varghese N."/>
            <person name="Submissions S."/>
        </authorList>
    </citation>
    <scope>NUCLEOTIDE SEQUENCE [LARGE SCALE GENOMIC DNA]</scope>
    <source>
        <strain evidence="3">DSM 45599</strain>
    </source>
</reference>
<dbReference type="Proteomes" id="UP000185124">
    <property type="component" value="Unassembled WGS sequence"/>
</dbReference>
<sequence length="63" mass="6290">MLTTVSTSGRHVGLLVHVPVAASVVHDHGPLTIASAIHGGGQTPYEAATPGDPAAHLNRSVCG</sequence>
<evidence type="ECO:0000313" key="2">
    <source>
        <dbReference type="EMBL" id="SIM52400.1"/>
    </source>
</evidence>
<protein>
    <submittedName>
        <fullName evidence="2">Uncharacterized protein</fullName>
    </submittedName>
</protein>
<dbReference type="RefSeq" id="WP_074308242.1">
    <property type="nucleotide sequence ID" value="NZ_FSQT01000001.1"/>
</dbReference>